<dbReference type="EMBL" id="OQ890309">
    <property type="protein sequence ID" value="WLJ25372.1"/>
    <property type="molecule type" value="Genomic_DNA"/>
</dbReference>
<name>A0AA50ACP8_9VIRU</name>
<reference evidence="1" key="1">
    <citation type="submission" date="2023-04" db="EMBL/GenBank/DDBJ databases">
        <title>The human skin virome in hidradenitis suppurativa patients.</title>
        <authorList>
            <person name="Jansen D."/>
        </authorList>
    </citation>
    <scope>NUCLEOTIDE SEQUENCE</scope>
    <source>
        <strain evidence="1">VC3_JansenPhageA</strain>
    </source>
</reference>
<protein>
    <submittedName>
        <fullName evidence="1">Uncharacterized protein</fullName>
    </submittedName>
</protein>
<evidence type="ECO:0000313" key="1">
    <source>
        <dbReference type="EMBL" id="WLJ25372.1"/>
    </source>
</evidence>
<sequence>MSKLVKVLYTHITRFKCHISIQKPTRLFYRIGS</sequence>
<proteinExistence type="predicted"/>
<accession>A0AA50ACP8</accession>
<organism evidence="1">
    <name type="scientific">Staphylococcus phage HS04</name>
    <dbReference type="NCBI Taxonomy" id="3056398"/>
    <lineage>
        <taxon>Viruses</taxon>
    </lineage>
</organism>